<dbReference type="InterPro" id="IPR029063">
    <property type="entry name" value="SAM-dependent_MTases_sf"/>
</dbReference>
<dbReference type="AlphaFoldDB" id="A0A7S0G932"/>
<sequence>MVPELESAKIGWGQMLGNDISSDLERVALENYGGRVRFVASGNVEFEDEPKFDSVLFCLNCHDLPDPTEALNKTATLVKSMGQIVIAHLRDASHVLTQPHSQKFEGHGHGY</sequence>
<organism evidence="2">
    <name type="scientific">Proboscia inermis</name>
    <dbReference type="NCBI Taxonomy" id="420281"/>
    <lineage>
        <taxon>Eukaryota</taxon>
        <taxon>Sar</taxon>
        <taxon>Stramenopiles</taxon>
        <taxon>Ochrophyta</taxon>
        <taxon>Bacillariophyta</taxon>
        <taxon>Coscinodiscophyceae</taxon>
        <taxon>Rhizosoleniophycidae</taxon>
        <taxon>Rhizosoleniales</taxon>
        <taxon>Rhizosoleniaceae</taxon>
        <taxon>Proboscia</taxon>
    </lineage>
</organism>
<reference evidence="2" key="1">
    <citation type="submission" date="2021-01" db="EMBL/GenBank/DDBJ databases">
        <authorList>
            <person name="Corre E."/>
            <person name="Pelletier E."/>
            <person name="Niang G."/>
            <person name="Scheremetjew M."/>
            <person name="Finn R."/>
            <person name="Kale V."/>
            <person name="Holt S."/>
            <person name="Cochrane G."/>
            <person name="Meng A."/>
            <person name="Brown T."/>
            <person name="Cohen L."/>
        </authorList>
    </citation>
    <scope>NUCLEOTIDE SEQUENCE</scope>
    <source>
        <strain evidence="2">CCAP1064/1</strain>
    </source>
</reference>
<feature type="domain" description="Methyltransferase type 11" evidence="1">
    <location>
        <begin position="9"/>
        <end position="86"/>
    </location>
</feature>
<accession>A0A7S0G932</accession>
<dbReference type="InterPro" id="IPR013216">
    <property type="entry name" value="Methyltransf_11"/>
</dbReference>
<name>A0A7S0G932_9STRA</name>
<dbReference type="SUPFAM" id="SSF53335">
    <property type="entry name" value="S-adenosyl-L-methionine-dependent methyltransferases"/>
    <property type="match status" value="1"/>
</dbReference>
<dbReference type="EMBL" id="HBEL01012183">
    <property type="protein sequence ID" value="CAD8409709.1"/>
    <property type="molecule type" value="Transcribed_RNA"/>
</dbReference>
<dbReference type="Gene3D" id="3.40.50.150">
    <property type="entry name" value="Vaccinia Virus protein VP39"/>
    <property type="match status" value="1"/>
</dbReference>
<protein>
    <recommendedName>
        <fullName evidence="1">Methyltransferase type 11 domain-containing protein</fullName>
    </recommendedName>
</protein>
<evidence type="ECO:0000259" key="1">
    <source>
        <dbReference type="Pfam" id="PF08241"/>
    </source>
</evidence>
<dbReference type="Pfam" id="PF08241">
    <property type="entry name" value="Methyltransf_11"/>
    <property type="match status" value="1"/>
</dbReference>
<dbReference type="GO" id="GO:0008757">
    <property type="term" value="F:S-adenosylmethionine-dependent methyltransferase activity"/>
    <property type="evidence" value="ECO:0007669"/>
    <property type="project" value="InterPro"/>
</dbReference>
<proteinExistence type="predicted"/>
<evidence type="ECO:0000313" key="2">
    <source>
        <dbReference type="EMBL" id="CAD8409709.1"/>
    </source>
</evidence>
<gene>
    <name evidence="2" type="ORF">PINE0816_LOCUS5832</name>
</gene>